<evidence type="ECO:0000256" key="1">
    <source>
        <dbReference type="SAM" id="SignalP"/>
    </source>
</evidence>
<accession>A0ABR6DCR9</accession>
<dbReference type="Proteomes" id="UP000565455">
    <property type="component" value="Unassembled WGS sequence"/>
</dbReference>
<dbReference type="GeneID" id="96604950"/>
<evidence type="ECO:0000313" key="2">
    <source>
        <dbReference type="EMBL" id="MBA9063875.1"/>
    </source>
</evidence>
<gene>
    <name evidence="2" type="ORF">GGQ91_003276</name>
</gene>
<dbReference type="EMBL" id="JACJIM010000005">
    <property type="protein sequence ID" value="MBA9063875.1"/>
    <property type="molecule type" value="Genomic_DNA"/>
</dbReference>
<reference evidence="2 3" key="1">
    <citation type="submission" date="2020-08" db="EMBL/GenBank/DDBJ databases">
        <title>Genomic Encyclopedia of Type Strains, Phase IV (KMG-IV): sequencing the most valuable type-strain genomes for metagenomic binning, comparative biology and taxonomic classification.</title>
        <authorList>
            <person name="Goeker M."/>
        </authorList>
    </citation>
    <scope>NUCLEOTIDE SEQUENCE [LARGE SCALE GENOMIC DNA]</scope>
    <source>
        <strain evidence="2 3">DSM 5686</strain>
    </source>
</reference>
<keyword evidence="3" id="KW-1185">Reference proteome</keyword>
<feature type="signal peptide" evidence="1">
    <location>
        <begin position="1"/>
        <end position="19"/>
    </location>
</feature>
<keyword evidence="1" id="KW-0732">Signal</keyword>
<protein>
    <submittedName>
        <fullName evidence="2">Uncharacterized protein</fullName>
    </submittedName>
</protein>
<comment type="caution">
    <text evidence="2">The sequence shown here is derived from an EMBL/GenBank/DDBJ whole genome shotgun (WGS) entry which is preliminary data.</text>
</comment>
<organism evidence="2 3">
    <name type="scientific">Methylobacterium fujisawaense</name>
    <dbReference type="NCBI Taxonomy" id="107400"/>
    <lineage>
        <taxon>Bacteria</taxon>
        <taxon>Pseudomonadati</taxon>
        <taxon>Pseudomonadota</taxon>
        <taxon>Alphaproteobacteria</taxon>
        <taxon>Hyphomicrobiales</taxon>
        <taxon>Methylobacteriaceae</taxon>
        <taxon>Methylobacterium</taxon>
    </lineage>
</organism>
<proteinExistence type="predicted"/>
<feature type="chain" id="PRO_5046855260" evidence="1">
    <location>
        <begin position="20"/>
        <end position="135"/>
    </location>
</feature>
<dbReference type="RefSeq" id="WP_182592380.1">
    <property type="nucleotide sequence ID" value="NZ_JACJIM010000005.1"/>
</dbReference>
<evidence type="ECO:0000313" key="3">
    <source>
        <dbReference type="Proteomes" id="UP000565455"/>
    </source>
</evidence>
<name>A0ABR6DCR9_9HYPH</name>
<sequence>MRTLLAALALVIAAEEAQAASKVTRTVSELLAAPKGLRGETVIVHGIRCVDSAPGGFICEATVGGQKLRLDASGLGGGTTEAIAEKLIGPCNGIATLAKPTCTFDVTFVPTGSGFEDGVTIINTPEIDMSVPPRQ</sequence>